<accession>A0AAN2BXT8</accession>
<reference evidence="2 3" key="1">
    <citation type="journal article" date="2022" name="Int. J. Syst. Evol. Microbiol.">
        <title>&lt;i&gt;Sideroxyarcus emersonii&lt;/i&gt; gen. nov. sp. nov., a neutrophilic, microaerobic iron- and thiosulfate-oxidizing bacterium isolated from iron-rich wetland sediment.</title>
        <authorList>
            <person name="Kato S."/>
            <person name="Itoh T."/>
            <person name="Iino T."/>
            <person name="Ohkuma M."/>
        </authorList>
    </citation>
    <scope>NUCLEOTIDE SEQUENCE [LARGE SCALE GENOMIC DNA]</scope>
    <source>
        <strain evidence="2 3">MIZ01</strain>
    </source>
</reference>
<gene>
    <name evidence="2" type="ORF">MIZ01_0164</name>
</gene>
<dbReference type="AlphaFoldDB" id="A0AAN2BXT8"/>
<evidence type="ECO:0000313" key="2">
    <source>
        <dbReference type="EMBL" id="BCK86408.1"/>
    </source>
</evidence>
<keyword evidence="1" id="KW-0732">Signal</keyword>
<protein>
    <recommendedName>
        <fullName evidence="4">Cytochrome c domain-containing protein</fullName>
    </recommendedName>
</protein>
<feature type="signal peptide" evidence="1">
    <location>
        <begin position="1"/>
        <end position="23"/>
    </location>
</feature>
<dbReference type="Proteomes" id="UP001320326">
    <property type="component" value="Chromosome"/>
</dbReference>
<evidence type="ECO:0008006" key="4">
    <source>
        <dbReference type="Google" id="ProtNLM"/>
    </source>
</evidence>
<dbReference type="RefSeq" id="WP_237247588.1">
    <property type="nucleotide sequence ID" value="NZ_AP023423.1"/>
</dbReference>
<feature type="chain" id="PRO_5042987038" description="Cytochrome c domain-containing protein" evidence="1">
    <location>
        <begin position="24"/>
        <end position="413"/>
    </location>
</feature>
<dbReference type="EMBL" id="AP023423">
    <property type="protein sequence ID" value="BCK86408.1"/>
    <property type="molecule type" value="Genomic_DNA"/>
</dbReference>
<keyword evidence="3" id="KW-1185">Reference proteome</keyword>
<proteinExistence type="predicted"/>
<name>A0AAN2BXT8_9PROT</name>
<evidence type="ECO:0000313" key="3">
    <source>
        <dbReference type="Proteomes" id="UP001320326"/>
    </source>
</evidence>
<sequence>MKKVVLSLAGVLAAGAFAPEASALPVFARQTGMACSGCHFNHAPLLNAFGRSFKSSGYTLMGAQGKIEGENVSIPDTLNMGVLTTAGYEKVQNTQGKWSLPSSGGELSLFYGGRITDNMGFLSELSTVGAAAATGAAKLLWMPEVAGAKVGLVLDTNNGQGVAHGFEVLNTGAVNVHKIAIGQTHINAYSAAQWMGTNNATTGVSLVGSHETGFFNFSAYDVAPQSMGAGASNMPLHYGRLAGLFDVAGFDMGAGVQRWYGNTNAIQFNVAQAAMLAGKYDATVFDVQAQGEIAGMSTGLYASYGVAPVGSMFGQGTLPIAANAFKAKSLNMAMDMNVGFDLIARAALRRATNGQDGLADNAVMIGVIYEYAQNVELHLTRTNNYGDHYNPAMNAAATGLGKATTSLLAEILF</sequence>
<dbReference type="KEGG" id="seme:MIZ01_0164"/>
<evidence type="ECO:0000256" key="1">
    <source>
        <dbReference type="SAM" id="SignalP"/>
    </source>
</evidence>
<organism evidence="2 3">
    <name type="scientific">Sideroxyarcus emersonii</name>
    <dbReference type="NCBI Taxonomy" id="2764705"/>
    <lineage>
        <taxon>Bacteria</taxon>
        <taxon>Pseudomonadati</taxon>
        <taxon>Pseudomonadota</taxon>
        <taxon>Betaproteobacteria</taxon>
        <taxon>Nitrosomonadales</taxon>
        <taxon>Gallionellaceae</taxon>
        <taxon>Sideroxyarcus</taxon>
    </lineage>
</organism>